<dbReference type="Proteomes" id="UP000476055">
    <property type="component" value="Unassembled WGS sequence"/>
</dbReference>
<dbReference type="AlphaFoldDB" id="A0A6L5YHP5"/>
<name>A0A6L5YHP5_9FIRM</name>
<protein>
    <submittedName>
        <fullName evidence="1">Uncharacterized protein</fullName>
    </submittedName>
</protein>
<comment type="caution">
    <text evidence="1">The sequence shown here is derived from an EMBL/GenBank/DDBJ whole genome shotgun (WGS) entry which is preliminary data.</text>
</comment>
<accession>A0A6L5YHP5</accession>
<sequence>MQKTVYENYKYSLQDTAKVYIGAKYTFAELLEQDDVAFKFRLIVERYILAEKEVDPEDTLETHLYYLKPDSFLVKIYDRIKARVKINIIEEKKGIFGRGKKRYVTKELNIRELTAMTPEEKEAKGVVIQEISMSKLALAGF</sequence>
<gene>
    <name evidence="1" type="ORF">FYJ59_02930</name>
</gene>
<evidence type="ECO:0000313" key="1">
    <source>
        <dbReference type="EMBL" id="MST57207.1"/>
    </source>
</evidence>
<organism evidence="1 2">
    <name type="scientific">Waltera intestinalis</name>
    <dbReference type="NCBI Taxonomy" id="2606635"/>
    <lineage>
        <taxon>Bacteria</taxon>
        <taxon>Bacillati</taxon>
        <taxon>Bacillota</taxon>
        <taxon>Clostridia</taxon>
        <taxon>Lachnospirales</taxon>
        <taxon>Lachnospiraceae</taxon>
        <taxon>Waltera</taxon>
    </lineage>
</organism>
<keyword evidence="2" id="KW-1185">Reference proteome</keyword>
<dbReference type="EMBL" id="VUMU01000002">
    <property type="protein sequence ID" value="MST57207.1"/>
    <property type="molecule type" value="Genomic_DNA"/>
</dbReference>
<proteinExistence type="predicted"/>
<dbReference type="RefSeq" id="WP_022153515.1">
    <property type="nucleotide sequence ID" value="NZ_DAWCKG010000052.1"/>
</dbReference>
<evidence type="ECO:0000313" key="2">
    <source>
        <dbReference type="Proteomes" id="UP000476055"/>
    </source>
</evidence>
<reference evidence="1 2" key="1">
    <citation type="submission" date="2019-08" db="EMBL/GenBank/DDBJ databases">
        <title>In-depth cultivation of the pig gut microbiome towards novel bacterial diversity and tailored functional studies.</title>
        <authorList>
            <person name="Wylensek D."/>
            <person name="Hitch T.C.A."/>
            <person name="Clavel T."/>
        </authorList>
    </citation>
    <scope>NUCLEOTIDE SEQUENCE [LARGE SCALE GENOMIC DNA]</scope>
    <source>
        <strain evidence="1 2">WCA3-601-WT-6H</strain>
    </source>
</reference>